<keyword evidence="3" id="KW-1185">Reference proteome</keyword>
<proteinExistence type="predicted"/>
<accession>A0AAE0I7Q4</accession>
<feature type="compositionally biased region" description="Acidic residues" evidence="1">
    <location>
        <begin position="216"/>
        <end position="226"/>
    </location>
</feature>
<gene>
    <name evidence="2" type="ORF">B0T19DRAFT_404259</name>
</gene>
<reference evidence="2" key="2">
    <citation type="submission" date="2023-06" db="EMBL/GenBank/DDBJ databases">
        <authorList>
            <consortium name="Lawrence Berkeley National Laboratory"/>
            <person name="Haridas S."/>
            <person name="Hensen N."/>
            <person name="Bonometti L."/>
            <person name="Westerberg I."/>
            <person name="Brannstrom I.O."/>
            <person name="Guillou S."/>
            <person name="Cros-Aarteil S."/>
            <person name="Calhoun S."/>
            <person name="Kuo A."/>
            <person name="Mondo S."/>
            <person name="Pangilinan J."/>
            <person name="Riley R."/>
            <person name="Labutti K."/>
            <person name="Andreopoulos B."/>
            <person name="Lipzen A."/>
            <person name="Chen C."/>
            <person name="Yanf M."/>
            <person name="Daum C."/>
            <person name="Ng V."/>
            <person name="Clum A."/>
            <person name="Steindorff A."/>
            <person name="Ohm R."/>
            <person name="Martin F."/>
            <person name="Silar P."/>
            <person name="Natvig D."/>
            <person name="Lalanne C."/>
            <person name="Gautier V."/>
            <person name="Ament-Velasquez S.L."/>
            <person name="Kruys A."/>
            <person name="Hutchinson M.I."/>
            <person name="Powell A.J."/>
            <person name="Barry K."/>
            <person name="Miller A.N."/>
            <person name="Grigoriev I.V."/>
            <person name="Debuchy R."/>
            <person name="Gladieux P."/>
            <person name="Thoren M.H."/>
            <person name="Johannesson H."/>
        </authorList>
    </citation>
    <scope>NUCLEOTIDE SEQUENCE</scope>
    <source>
        <strain evidence="2">SMH4131-1</strain>
    </source>
</reference>
<protein>
    <submittedName>
        <fullName evidence="2">Uncharacterized protein</fullName>
    </submittedName>
</protein>
<evidence type="ECO:0000256" key="1">
    <source>
        <dbReference type="SAM" id="MobiDB-lite"/>
    </source>
</evidence>
<feature type="region of interest" description="Disordered" evidence="1">
    <location>
        <begin position="48"/>
        <end position="68"/>
    </location>
</feature>
<comment type="caution">
    <text evidence="2">The sequence shown here is derived from an EMBL/GenBank/DDBJ whole genome shotgun (WGS) entry which is preliminary data.</text>
</comment>
<name>A0AAE0I7Q4_9PEZI</name>
<dbReference type="AlphaFoldDB" id="A0AAE0I7Q4"/>
<evidence type="ECO:0000313" key="2">
    <source>
        <dbReference type="EMBL" id="KAK3319692.1"/>
    </source>
</evidence>
<organism evidence="2 3">
    <name type="scientific">Cercophora scortea</name>
    <dbReference type="NCBI Taxonomy" id="314031"/>
    <lineage>
        <taxon>Eukaryota</taxon>
        <taxon>Fungi</taxon>
        <taxon>Dikarya</taxon>
        <taxon>Ascomycota</taxon>
        <taxon>Pezizomycotina</taxon>
        <taxon>Sordariomycetes</taxon>
        <taxon>Sordariomycetidae</taxon>
        <taxon>Sordariales</taxon>
        <taxon>Lasiosphaeriaceae</taxon>
        <taxon>Cercophora</taxon>
    </lineage>
</organism>
<evidence type="ECO:0000313" key="3">
    <source>
        <dbReference type="Proteomes" id="UP001286456"/>
    </source>
</evidence>
<feature type="region of interest" description="Disordered" evidence="1">
    <location>
        <begin position="489"/>
        <end position="527"/>
    </location>
</feature>
<feature type="compositionally biased region" description="Basic and acidic residues" evidence="1">
    <location>
        <begin position="308"/>
        <end position="322"/>
    </location>
</feature>
<feature type="region of interest" description="Disordered" evidence="1">
    <location>
        <begin position="1"/>
        <end position="21"/>
    </location>
</feature>
<feature type="compositionally biased region" description="Acidic residues" evidence="1">
    <location>
        <begin position="199"/>
        <end position="208"/>
    </location>
</feature>
<dbReference type="Proteomes" id="UP001286456">
    <property type="component" value="Unassembled WGS sequence"/>
</dbReference>
<feature type="region of interest" description="Disordered" evidence="1">
    <location>
        <begin position="308"/>
        <end position="327"/>
    </location>
</feature>
<reference evidence="2" key="1">
    <citation type="journal article" date="2023" name="Mol. Phylogenet. Evol.">
        <title>Genome-scale phylogeny and comparative genomics of the fungal order Sordariales.</title>
        <authorList>
            <person name="Hensen N."/>
            <person name="Bonometti L."/>
            <person name="Westerberg I."/>
            <person name="Brannstrom I.O."/>
            <person name="Guillou S."/>
            <person name="Cros-Aarteil S."/>
            <person name="Calhoun S."/>
            <person name="Haridas S."/>
            <person name="Kuo A."/>
            <person name="Mondo S."/>
            <person name="Pangilinan J."/>
            <person name="Riley R."/>
            <person name="LaButti K."/>
            <person name="Andreopoulos B."/>
            <person name="Lipzen A."/>
            <person name="Chen C."/>
            <person name="Yan M."/>
            <person name="Daum C."/>
            <person name="Ng V."/>
            <person name="Clum A."/>
            <person name="Steindorff A."/>
            <person name="Ohm R.A."/>
            <person name="Martin F."/>
            <person name="Silar P."/>
            <person name="Natvig D.O."/>
            <person name="Lalanne C."/>
            <person name="Gautier V."/>
            <person name="Ament-Velasquez S.L."/>
            <person name="Kruys A."/>
            <person name="Hutchinson M.I."/>
            <person name="Powell A.J."/>
            <person name="Barry K."/>
            <person name="Miller A.N."/>
            <person name="Grigoriev I.V."/>
            <person name="Debuchy R."/>
            <person name="Gladieux P."/>
            <person name="Hiltunen Thoren M."/>
            <person name="Johannesson H."/>
        </authorList>
    </citation>
    <scope>NUCLEOTIDE SEQUENCE</scope>
    <source>
        <strain evidence="2">SMH4131-1</strain>
    </source>
</reference>
<dbReference type="EMBL" id="JAUEPO010000006">
    <property type="protein sequence ID" value="KAK3319692.1"/>
    <property type="molecule type" value="Genomic_DNA"/>
</dbReference>
<feature type="region of interest" description="Disordered" evidence="1">
    <location>
        <begin position="196"/>
        <end position="226"/>
    </location>
</feature>
<sequence>MPATDSKRKRSASPPAAPRKALKTIDHETATVPCFKGRVIIEKDHAARDHTSLPSHQEGTVPAPQASTHNRHHYTVFVDASCPDKRDLSTHRGGIALFLQPPQETLPLQPVQEPLPLHPTREPLPSSCDKGILMAWSIDPIVNLQLGKGLAIAQALDTIIHHIRESQPPQPQPASGVSPSITVTIFCNSATVLARVEDPNAEEPEQDAPDGKGTEDDFCTDVEGSDGDTTITDESFAYLVEDRSNPRIKGYYGNRSAISKKVVATIIAKSHELSRVEGHDVSLELRWLPHPNTAVEGFHAARWASTEAKDTGDSWSHDRRQPEFAPKQLNPSTCIFHTEDALRGAFHAARDAPEPKPIEPPRQLVRHLTEAAASSFTGEGGSVVAVEPHALVLANQERFSLGILPSAPDVSTDHSRVINSPPGIRRSRTAMAVGRDDREVGRLPVVPGVHHAHHRTVAWVLQQGIEQAMEEEEGQPDQFQQMMKVPTGKTTTEVVPGPRPGPAPGRVEETSTTAIELPLRPKVDREE</sequence>